<dbReference type="KEGG" id="aol:S58_08620"/>
<organism evidence="2 3">
    <name type="scientific">Bradyrhizobium oligotrophicum S58</name>
    <dbReference type="NCBI Taxonomy" id="1245469"/>
    <lineage>
        <taxon>Bacteria</taxon>
        <taxon>Pseudomonadati</taxon>
        <taxon>Pseudomonadota</taxon>
        <taxon>Alphaproteobacteria</taxon>
        <taxon>Hyphomicrobiales</taxon>
        <taxon>Nitrobacteraceae</taxon>
        <taxon>Bradyrhizobium</taxon>
    </lineage>
</organism>
<dbReference type="InterPro" id="IPR001173">
    <property type="entry name" value="Glyco_trans_2-like"/>
</dbReference>
<evidence type="ECO:0000259" key="1">
    <source>
        <dbReference type="Pfam" id="PF00535"/>
    </source>
</evidence>
<evidence type="ECO:0000313" key="3">
    <source>
        <dbReference type="Proteomes" id="UP000011841"/>
    </source>
</evidence>
<dbReference type="Gene3D" id="3.90.550.10">
    <property type="entry name" value="Spore Coat Polysaccharide Biosynthesis Protein SpsA, Chain A"/>
    <property type="match status" value="1"/>
</dbReference>
<dbReference type="Pfam" id="PF00535">
    <property type="entry name" value="Glycos_transf_2"/>
    <property type="match status" value="1"/>
</dbReference>
<dbReference type="EMBL" id="AP012603">
    <property type="protein sequence ID" value="BAM86873.1"/>
    <property type="molecule type" value="Genomic_DNA"/>
</dbReference>
<dbReference type="HOGENOM" id="CLU_054735_1_0_5"/>
<reference evidence="2 3" key="1">
    <citation type="journal article" date="2013" name="Appl. Environ. Microbiol.">
        <title>Genome analysis suggests that the soil oligotrophic bacterium Agromonas oligotrophica (Bradyrhizobium oligotrophicum) is a nitrogen-fixing symbiont of Aeschynomene indica.</title>
        <authorList>
            <person name="Okubo T."/>
            <person name="Fukushima S."/>
            <person name="Itakura M."/>
            <person name="Oshima K."/>
            <person name="Longtonglang A."/>
            <person name="Teaumroong N."/>
            <person name="Mitsui H."/>
            <person name="Hattori M."/>
            <person name="Hattori R."/>
            <person name="Hattori T."/>
            <person name="Minamisawa K."/>
        </authorList>
    </citation>
    <scope>NUCLEOTIDE SEQUENCE [LARGE SCALE GENOMIC DNA]</scope>
    <source>
        <strain evidence="2 3">S58</strain>
    </source>
</reference>
<dbReference type="GeneID" id="301814853"/>
<dbReference type="SUPFAM" id="SSF53448">
    <property type="entry name" value="Nucleotide-diphospho-sugar transferases"/>
    <property type="match status" value="1"/>
</dbReference>
<dbReference type="RefSeq" id="WP_015664008.1">
    <property type="nucleotide sequence ID" value="NC_020453.1"/>
</dbReference>
<accession>M4Z173</accession>
<evidence type="ECO:0000313" key="2">
    <source>
        <dbReference type="EMBL" id="BAM86873.1"/>
    </source>
</evidence>
<dbReference type="InterPro" id="IPR029044">
    <property type="entry name" value="Nucleotide-diphossugar_trans"/>
</dbReference>
<name>M4Z173_9BRAD</name>
<dbReference type="AlphaFoldDB" id="M4Z173"/>
<dbReference type="eggNOG" id="COG0463">
    <property type="taxonomic scope" value="Bacteria"/>
</dbReference>
<dbReference type="STRING" id="1245469.S58_08620"/>
<dbReference type="OrthoDB" id="5180856at2"/>
<protein>
    <submittedName>
        <fullName evidence="2">Hemolysin protein</fullName>
    </submittedName>
</protein>
<dbReference type="Proteomes" id="UP000011841">
    <property type="component" value="Chromosome"/>
</dbReference>
<proteinExistence type="predicted"/>
<sequence length="316" mass="34953">MTDRVPLALFTYNRPLHTRRALDALLRNARLEDVKIIIYSDAPKRPEHADAVEATRRLVADWAVTNGAEIVVRPENFGLARSIAGAVDELTRAYGRVIVLEDDLVAAPDFVRFMLEGLDRYADASGVAQISGCHLKGTAQVAGDAFFMPLTTTWGWATWARAWSLFDWQTDGMLDELARDAGFRSRFSLNGAADYEAMLSDRIAGKNDSWGILWWYAVAKAGAQVLYPRTSLIWNGGFDNSGVHCAGNLPFQLEAPAQFSRAILPATLRMPDRVEPDMAAFNEVCLWLRAGVSPAVDRGGLATRLRGALKRWAGRR</sequence>
<gene>
    <name evidence="2" type="ORF">S58_08620</name>
</gene>
<keyword evidence="3" id="KW-1185">Reference proteome</keyword>
<feature type="domain" description="Glycosyltransferase 2-like" evidence="1">
    <location>
        <begin position="11"/>
        <end position="125"/>
    </location>
</feature>